<gene>
    <name evidence="2" type="ordered locus">HMU04820</name>
</gene>
<dbReference type="KEGG" id="hms:HMU04820"/>
<keyword evidence="3" id="KW-1185">Reference proteome</keyword>
<evidence type="ECO:0000256" key="1">
    <source>
        <dbReference type="SAM" id="Phobius"/>
    </source>
</evidence>
<proteinExistence type="predicted"/>
<dbReference type="AlphaFoldDB" id="D3UGX1"/>
<feature type="transmembrane region" description="Helical" evidence="1">
    <location>
        <begin position="170"/>
        <end position="189"/>
    </location>
</feature>
<dbReference type="HOGENOM" id="CLU_1101686_0_0_7"/>
<dbReference type="Proteomes" id="UP000001522">
    <property type="component" value="Chromosome"/>
</dbReference>
<evidence type="ECO:0000313" key="3">
    <source>
        <dbReference type="Proteomes" id="UP000001522"/>
    </source>
</evidence>
<dbReference type="RefSeq" id="WP_013022833.1">
    <property type="nucleotide sequence ID" value="NC_013949.1"/>
</dbReference>
<dbReference type="STRING" id="679897.HMU04820"/>
<sequence>MRKITLLLFLYLGMVYGVSIEEIQAKSDAGYNDVFLTFPSPLKQKIKLLYDEKKEIYFIQGLSSPKPFFQRFSKGALDSIMIYADGNVLYLSMKPSSNQGFSIDLALSRDKKSLRLRFAPLQSLANQSQELARKSLANKSIESLAAPKTSEIKPASMQSFSNQEVGVGTWQYNLVMIFLLLLIIAFLLAQKKIRKNRGRGSLPFVQNYPIDSKNRIISIGMKDRSYLIFEGSKGYVLLEKIKPKEKRVIQKS</sequence>
<keyword evidence="1" id="KW-0812">Transmembrane</keyword>
<name>D3UGX1_HELM1</name>
<accession>D3UGX1</accession>
<reference evidence="2 3" key="1">
    <citation type="journal article" date="2010" name="BMC Genomics">
        <title>Comparative genomics and proteomics of Helicobacter mustelae, an ulcerogenic and carcinogenic gastric pathogen.</title>
        <authorList>
            <person name="O'Toole P.W."/>
            <person name="Snelling W.J."/>
            <person name="Canchaya C."/>
            <person name="Forde B.M."/>
            <person name="Hardie K.R."/>
            <person name="Josenhans C."/>
            <person name="Graham R.L.J."/>
            <person name="McMullan G."/>
            <person name="Parkhill J."/>
            <person name="Belda E."/>
            <person name="Bentley S.D."/>
        </authorList>
    </citation>
    <scope>NUCLEOTIDE SEQUENCE [LARGE SCALE GENOMIC DNA]</scope>
    <source>
        <strain evidence="3">ATCC 43772 / LMG 18044 / NCTC 12198 / 12198</strain>
    </source>
</reference>
<keyword evidence="1" id="KW-1133">Transmembrane helix</keyword>
<protein>
    <submittedName>
        <fullName evidence="2">Putative inner membrane protein</fullName>
    </submittedName>
</protein>
<dbReference type="EMBL" id="FN555004">
    <property type="protein sequence ID" value="CBG39743.1"/>
    <property type="molecule type" value="Genomic_DNA"/>
</dbReference>
<keyword evidence="1" id="KW-0472">Membrane</keyword>
<evidence type="ECO:0000313" key="2">
    <source>
        <dbReference type="EMBL" id="CBG39743.1"/>
    </source>
</evidence>
<organism evidence="2 3">
    <name type="scientific">Helicobacter mustelae (strain ATCC 43772 / CCUG 25715 / CIP 103759 / LMG 18044 / NCTC 12198 / R85-136P)</name>
    <name type="common">Campylobacter mustelae</name>
    <dbReference type="NCBI Taxonomy" id="679897"/>
    <lineage>
        <taxon>Bacteria</taxon>
        <taxon>Pseudomonadati</taxon>
        <taxon>Campylobacterota</taxon>
        <taxon>Epsilonproteobacteria</taxon>
        <taxon>Campylobacterales</taxon>
        <taxon>Helicobacteraceae</taxon>
        <taxon>Helicobacter</taxon>
    </lineage>
</organism>